<proteinExistence type="predicted"/>
<accession>A0A221KHF2</accession>
<dbReference type="SUPFAM" id="SSF89447">
    <property type="entry name" value="AbrB/MazE/MraZ-like"/>
    <property type="match status" value="1"/>
</dbReference>
<dbReference type="GO" id="GO:0003677">
    <property type="term" value="F:DNA binding"/>
    <property type="evidence" value="ECO:0007669"/>
    <property type="project" value="UniProtKB-UniRule"/>
</dbReference>
<dbReference type="AlphaFoldDB" id="A0A221KHF2"/>
<protein>
    <submittedName>
        <fullName evidence="3">Antitoxin</fullName>
    </submittedName>
</protein>
<evidence type="ECO:0000256" key="1">
    <source>
        <dbReference type="PROSITE-ProRule" id="PRU01076"/>
    </source>
</evidence>
<dbReference type="EMBL" id="CP022423">
    <property type="protein sequence ID" value="ASM78471.1"/>
    <property type="molecule type" value="Genomic_DNA"/>
</dbReference>
<reference evidence="3 4" key="1">
    <citation type="submission" date="2017-07" db="EMBL/GenBank/DDBJ databases">
        <title>Complete Genome Sequence of the cosmetic ferment Vitreoscilla filiformis (ATCC15551).</title>
        <authorList>
            <person name="Contreras S."/>
            <person name="Sagory-Zalkind P."/>
            <person name="Blanquart H."/>
            <person name="Iltis A."/>
            <person name="Morand S.C."/>
        </authorList>
    </citation>
    <scope>NUCLEOTIDE SEQUENCE [LARGE SCALE GENOMIC DNA]</scope>
    <source>
        <strain evidence="3 4">ATCC 15551</strain>
    </source>
</reference>
<dbReference type="Proteomes" id="UP000199729">
    <property type="component" value="Chromosome"/>
</dbReference>
<keyword evidence="1" id="KW-0238">DNA-binding</keyword>
<dbReference type="Pfam" id="PF04014">
    <property type="entry name" value="MazE_antitoxin"/>
    <property type="match status" value="1"/>
</dbReference>
<organism evidence="3 4">
    <name type="scientific">Vitreoscilla filiformis</name>
    <dbReference type="NCBI Taxonomy" id="63"/>
    <lineage>
        <taxon>Bacteria</taxon>
        <taxon>Pseudomonadati</taxon>
        <taxon>Pseudomonadota</taxon>
        <taxon>Betaproteobacteria</taxon>
        <taxon>Neisseriales</taxon>
        <taxon>Neisseriaceae</taxon>
        <taxon>Vitreoscilla</taxon>
    </lineage>
</organism>
<evidence type="ECO:0000259" key="2">
    <source>
        <dbReference type="PROSITE" id="PS51740"/>
    </source>
</evidence>
<dbReference type="PROSITE" id="PS51740">
    <property type="entry name" value="SPOVT_ABRB"/>
    <property type="match status" value="1"/>
</dbReference>
<keyword evidence="4" id="KW-1185">Reference proteome</keyword>
<gene>
    <name evidence="3" type="ORF">VITFI_CDS2694</name>
</gene>
<evidence type="ECO:0000313" key="3">
    <source>
        <dbReference type="EMBL" id="ASM78471.1"/>
    </source>
</evidence>
<dbReference type="KEGG" id="vff:VITFI_CDS2694"/>
<evidence type="ECO:0000313" key="4">
    <source>
        <dbReference type="Proteomes" id="UP000199729"/>
    </source>
</evidence>
<dbReference type="InterPro" id="IPR037914">
    <property type="entry name" value="SpoVT-AbrB_sf"/>
</dbReference>
<dbReference type="InterPro" id="IPR007159">
    <property type="entry name" value="SpoVT-AbrB_dom"/>
</dbReference>
<feature type="domain" description="SpoVT-AbrB" evidence="2">
    <location>
        <begin position="12"/>
        <end position="53"/>
    </location>
</feature>
<dbReference type="Gene3D" id="2.10.260.10">
    <property type="match status" value="1"/>
</dbReference>
<name>A0A221KHF2_VITFI</name>
<sequence length="93" mass="10471">MNQVLSNPTLPSRVFMNGNSQAVRIPQEFRLDAQRVEITRTPSGDLLIHPIAQPEDRGMALLRALSAFDDDLIEAIEASHRESNTEMQDRDVI</sequence>
<dbReference type="RefSeq" id="WP_089417392.1">
    <property type="nucleotide sequence ID" value="NZ_CP022423.1"/>
</dbReference>
<dbReference type="OrthoDB" id="9810009at2"/>